<accession>A0A1R3VAH8</accession>
<evidence type="ECO:0000313" key="1">
    <source>
        <dbReference type="EMBL" id="SIT56927.1"/>
    </source>
</evidence>
<proteinExistence type="predicted"/>
<dbReference type="STRING" id="1631249.BQ8794_30376"/>
<keyword evidence="2" id="KW-1185">Reference proteome</keyword>
<protein>
    <submittedName>
        <fullName evidence="1">Uncharacterized protein</fullName>
    </submittedName>
</protein>
<dbReference type="Proteomes" id="UP000188388">
    <property type="component" value="Unassembled WGS sequence"/>
</dbReference>
<gene>
    <name evidence="1" type="ORF">BQ8794_30376</name>
</gene>
<organism evidence="1 2">
    <name type="scientific">Mesorhizobium prunaredense</name>
    <dbReference type="NCBI Taxonomy" id="1631249"/>
    <lineage>
        <taxon>Bacteria</taxon>
        <taxon>Pseudomonadati</taxon>
        <taxon>Pseudomonadota</taxon>
        <taxon>Alphaproteobacteria</taxon>
        <taxon>Hyphomicrobiales</taxon>
        <taxon>Phyllobacteriaceae</taxon>
        <taxon>Mesorhizobium</taxon>
    </lineage>
</organism>
<name>A0A1R3VAH8_9HYPH</name>
<reference evidence="2" key="1">
    <citation type="submission" date="2017-01" db="EMBL/GenBank/DDBJ databases">
        <authorList>
            <person name="Brunel B."/>
        </authorList>
    </citation>
    <scope>NUCLEOTIDE SEQUENCE [LARGE SCALE GENOMIC DNA]</scope>
</reference>
<dbReference type="AlphaFoldDB" id="A0A1R3VAH8"/>
<dbReference type="EMBL" id="FTPD01000023">
    <property type="protein sequence ID" value="SIT56927.1"/>
    <property type="molecule type" value="Genomic_DNA"/>
</dbReference>
<evidence type="ECO:0000313" key="2">
    <source>
        <dbReference type="Proteomes" id="UP000188388"/>
    </source>
</evidence>
<sequence>MRPPALFTFSAHSLMFGQSTPDAPPASGPVLDALTPILTGSCAMAAPIVPTAKAAESMSTLKLRRNIDSSQFWLQWALPRLAARENELFARSSLANCLGHFPPIIHLIS</sequence>